<proteinExistence type="predicted"/>
<reference evidence="2 3" key="1">
    <citation type="submission" date="2018-02" db="EMBL/GenBank/DDBJ databases">
        <title>Genome sequence of the basidiomycete white-rot fungus Phlebia centrifuga.</title>
        <authorList>
            <person name="Granchi Z."/>
            <person name="Peng M."/>
            <person name="de Vries R.P."/>
            <person name="Hilden K."/>
            <person name="Makela M.R."/>
            <person name="Grigoriev I."/>
            <person name="Riley R."/>
        </authorList>
    </citation>
    <scope>NUCLEOTIDE SEQUENCE [LARGE SCALE GENOMIC DNA]</scope>
    <source>
        <strain evidence="2 3">FBCC195</strain>
    </source>
</reference>
<protein>
    <submittedName>
        <fullName evidence="2">Uncharacterized protein</fullName>
    </submittedName>
</protein>
<gene>
    <name evidence="2" type="ORF">PHLCEN_2v5548</name>
</gene>
<evidence type="ECO:0000313" key="2">
    <source>
        <dbReference type="EMBL" id="PSR83997.1"/>
    </source>
</evidence>
<sequence length="73" mass="8067">MTATYAALHRHMSEEQPYVSVRGRKSKYNLPNMFDGGLSALMTESSGRDDTAATEESVETEPSLDDLTVELDI</sequence>
<name>A0A2R6P222_9APHY</name>
<evidence type="ECO:0000256" key="1">
    <source>
        <dbReference type="SAM" id="MobiDB-lite"/>
    </source>
</evidence>
<accession>A0A2R6P222</accession>
<dbReference type="EMBL" id="MLYV02000546">
    <property type="protein sequence ID" value="PSR83997.1"/>
    <property type="molecule type" value="Genomic_DNA"/>
</dbReference>
<dbReference type="AlphaFoldDB" id="A0A2R6P222"/>
<feature type="compositionally biased region" description="Acidic residues" evidence="1">
    <location>
        <begin position="52"/>
        <end position="73"/>
    </location>
</feature>
<organism evidence="2 3">
    <name type="scientific">Hermanssonia centrifuga</name>
    <dbReference type="NCBI Taxonomy" id="98765"/>
    <lineage>
        <taxon>Eukaryota</taxon>
        <taxon>Fungi</taxon>
        <taxon>Dikarya</taxon>
        <taxon>Basidiomycota</taxon>
        <taxon>Agaricomycotina</taxon>
        <taxon>Agaricomycetes</taxon>
        <taxon>Polyporales</taxon>
        <taxon>Meruliaceae</taxon>
        <taxon>Hermanssonia</taxon>
    </lineage>
</organism>
<keyword evidence="3" id="KW-1185">Reference proteome</keyword>
<comment type="caution">
    <text evidence="2">The sequence shown here is derived from an EMBL/GenBank/DDBJ whole genome shotgun (WGS) entry which is preliminary data.</text>
</comment>
<evidence type="ECO:0000313" key="3">
    <source>
        <dbReference type="Proteomes" id="UP000186601"/>
    </source>
</evidence>
<feature type="region of interest" description="Disordered" evidence="1">
    <location>
        <begin position="42"/>
        <end position="73"/>
    </location>
</feature>
<dbReference type="Proteomes" id="UP000186601">
    <property type="component" value="Unassembled WGS sequence"/>
</dbReference>